<proteinExistence type="inferred from homology"/>
<evidence type="ECO:0000256" key="5">
    <source>
        <dbReference type="SAM" id="MobiDB-lite"/>
    </source>
</evidence>
<accession>A0A179G6V2</accession>
<dbReference type="PANTHER" id="PTHR11712:SF336">
    <property type="entry name" value="3-OXOACYL-[ACYL-CARRIER-PROTEIN] SYNTHASE, MITOCHONDRIAL"/>
    <property type="match status" value="1"/>
</dbReference>
<dbReference type="InterPro" id="IPR016039">
    <property type="entry name" value="Thiolase-like"/>
</dbReference>
<sequence>MLLTSSSGPIRTPVGACATALESLDTGCDLIIAKKAKVCLVGGVEDFVEDVSYEFGSMRAMANTDAEFAAGRRPEDMSRPTASSRSGFMESQGCGIQVLTSAELALEMGLPIYGIVSYTNMSADKASRSKESYISARRKLLDLRKRQIGDWREASIQDVLSDPHDVLLFPATEDVERHRDECISALEEEAKRQVAEATFNLGNSFWKDCTKQQLSPLRGSLATWGLGIDDITVASLHGTSTVQNDLNETLVIEEQMKHLGRKDGNLLPCVTQKWLTGHSKGAAGAWMVNGCLQMMDTALIPGNRNADNVDKELRSRQHLLFPNVPMGTDGIKACSVTSFGFGQKGSQALLVHPRYLFATISAESFQLYAGKRQMRWKAATAAFVRGMVNENMASLAIKSSAPYAKDQEIQTLLDPNARL</sequence>
<dbReference type="PROSITE" id="PS52004">
    <property type="entry name" value="KS3_2"/>
    <property type="match status" value="1"/>
</dbReference>
<dbReference type="InterPro" id="IPR020841">
    <property type="entry name" value="PKS_Beta-ketoAc_synthase_dom"/>
</dbReference>
<keyword evidence="3 4" id="KW-0808">Transferase</keyword>
<dbReference type="KEGG" id="pchm:VFPPC_00935"/>
<comment type="similarity">
    <text evidence="1 4">Belongs to the thiolase-like superfamily. Beta-ketoacyl-ACP synthases family.</text>
</comment>
<evidence type="ECO:0000256" key="4">
    <source>
        <dbReference type="RuleBase" id="RU003694"/>
    </source>
</evidence>
<reference evidence="7 8" key="1">
    <citation type="journal article" date="2016" name="PLoS Pathog.">
        <title>Biosynthesis of antibiotic leucinostatins in bio-control fungus Purpureocillium lilacinum and their inhibition on phytophthora revealed by genome mining.</title>
        <authorList>
            <person name="Wang G."/>
            <person name="Liu Z."/>
            <person name="Lin R."/>
            <person name="Li E."/>
            <person name="Mao Z."/>
            <person name="Ling J."/>
            <person name="Yang Y."/>
            <person name="Yin W.B."/>
            <person name="Xie B."/>
        </authorList>
    </citation>
    <scope>NUCLEOTIDE SEQUENCE [LARGE SCALE GENOMIC DNA]</scope>
    <source>
        <strain evidence="7">170</strain>
    </source>
</reference>
<evidence type="ECO:0000259" key="6">
    <source>
        <dbReference type="PROSITE" id="PS52004"/>
    </source>
</evidence>
<dbReference type="InterPro" id="IPR014031">
    <property type="entry name" value="Ketoacyl_synth_C"/>
</dbReference>
<dbReference type="GO" id="GO:0005829">
    <property type="term" value="C:cytosol"/>
    <property type="evidence" value="ECO:0007669"/>
    <property type="project" value="TreeGrafter"/>
</dbReference>
<evidence type="ECO:0000256" key="1">
    <source>
        <dbReference type="ARBA" id="ARBA00008467"/>
    </source>
</evidence>
<dbReference type="EC" id="2.3.1.41" evidence="2"/>
<dbReference type="RefSeq" id="XP_022284707.1">
    <property type="nucleotide sequence ID" value="XM_022428196.1"/>
</dbReference>
<dbReference type="InterPro" id="IPR014030">
    <property type="entry name" value="Ketoacyl_synth_N"/>
</dbReference>
<dbReference type="EMBL" id="LSBJ02000001">
    <property type="protein sequence ID" value="OAQ73143.2"/>
    <property type="molecule type" value="Genomic_DNA"/>
</dbReference>
<dbReference type="PROSITE" id="PS00606">
    <property type="entry name" value="KS3_1"/>
    <property type="match status" value="1"/>
</dbReference>
<feature type="region of interest" description="Disordered" evidence="5">
    <location>
        <begin position="69"/>
        <end position="88"/>
    </location>
</feature>
<dbReference type="InterPro" id="IPR000794">
    <property type="entry name" value="Beta-ketoacyl_synthase"/>
</dbReference>
<name>A0A179G6V2_METCM</name>
<organism evidence="7 8">
    <name type="scientific">Pochonia chlamydosporia 170</name>
    <dbReference type="NCBI Taxonomy" id="1380566"/>
    <lineage>
        <taxon>Eukaryota</taxon>
        <taxon>Fungi</taxon>
        <taxon>Dikarya</taxon>
        <taxon>Ascomycota</taxon>
        <taxon>Pezizomycotina</taxon>
        <taxon>Sordariomycetes</taxon>
        <taxon>Hypocreomycetidae</taxon>
        <taxon>Hypocreales</taxon>
        <taxon>Clavicipitaceae</taxon>
        <taxon>Pochonia</taxon>
    </lineage>
</organism>
<dbReference type="SUPFAM" id="SSF53901">
    <property type="entry name" value="Thiolase-like"/>
    <property type="match status" value="2"/>
</dbReference>
<dbReference type="Pfam" id="PF02801">
    <property type="entry name" value="Ketoacyl-synt_C"/>
    <property type="match status" value="1"/>
</dbReference>
<evidence type="ECO:0000256" key="2">
    <source>
        <dbReference type="ARBA" id="ARBA00013191"/>
    </source>
</evidence>
<dbReference type="OrthoDB" id="4251012at2759"/>
<evidence type="ECO:0000313" key="8">
    <source>
        <dbReference type="Proteomes" id="UP000078397"/>
    </source>
</evidence>
<protein>
    <recommendedName>
        <fullName evidence="2">beta-ketoacyl-[acyl-carrier-protein] synthase I</fullName>
        <ecNumber evidence="2">2.3.1.41</ecNumber>
    </recommendedName>
</protein>
<dbReference type="InterPro" id="IPR047224">
    <property type="entry name" value="FAS_alpha_su_C"/>
</dbReference>
<dbReference type="InterPro" id="IPR018201">
    <property type="entry name" value="Ketoacyl_synth_AS"/>
</dbReference>
<dbReference type="STRING" id="1380566.A0A179G6V2"/>
<dbReference type="GO" id="GO:0004315">
    <property type="term" value="F:3-oxoacyl-[acyl-carrier-protein] synthase activity"/>
    <property type="evidence" value="ECO:0007669"/>
    <property type="project" value="UniProtKB-EC"/>
</dbReference>
<dbReference type="CDD" id="cd00828">
    <property type="entry name" value="elong_cond_enzymes"/>
    <property type="match status" value="1"/>
</dbReference>
<dbReference type="AlphaFoldDB" id="A0A179G6V2"/>
<dbReference type="GeneID" id="28844849"/>
<dbReference type="Proteomes" id="UP000078397">
    <property type="component" value="Unassembled WGS sequence"/>
</dbReference>
<dbReference type="GO" id="GO:0006633">
    <property type="term" value="P:fatty acid biosynthetic process"/>
    <property type="evidence" value="ECO:0007669"/>
    <property type="project" value="InterPro"/>
</dbReference>
<gene>
    <name evidence="7" type="ORF">VFPPC_00935</name>
</gene>
<dbReference type="PANTHER" id="PTHR11712">
    <property type="entry name" value="POLYKETIDE SYNTHASE-RELATED"/>
    <property type="match status" value="1"/>
</dbReference>
<evidence type="ECO:0000313" key="7">
    <source>
        <dbReference type="EMBL" id="OAQ73143.2"/>
    </source>
</evidence>
<feature type="domain" description="Ketosynthase family 3 (KS3)" evidence="6">
    <location>
        <begin position="1"/>
        <end position="352"/>
    </location>
</feature>
<evidence type="ECO:0000256" key="3">
    <source>
        <dbReference type="ARBA" id="ARBA00022679"/>
    </source>
</evidence>
<dbReference type="Gene3D" id="3.40.47.10">
    <property type="match status" value="2"/>
</dbReference>
<dbReference type="Pfam" id="PF00109">
    <property type="entry name" value="ketoacyl-synt"/>
    <property type="match status" value="1"/>
</dbReference>
<keyword evidence="8" id="KW-1185">Reference proteome</keyword>
<comment type="caution">
    <text evidence="7">The sequence shown here is derived from an EMBL/GenBank/DDBJ whole genome shotgun (WGS) entry which is preliminary data.</text>
</comment>